<dbReference type="AlphaFoldDB" id="A0A248KKV8"/>
<reference evidence="1 2" key="1">
    <citation type="submission" date="2017-06" db="EMBL/GenBank/DDBJ databases">
        <title>Origin of plasmid-mediated fosfomycin resistance gene fosA3.</title>
        <authorList>
            <person name="Ito R."/>
            <person name="Pacey M.P."/>
            <person name="Doi Y."/>
        </authorList>
    </citation>
    <scope>NUCLEOTIDE SEQUENCE [LARGE SCALE GENOMIC DNA]</scope>
    <source>
        <strain evidence="1 2">YDC799</strain>
    </source>
</reference>
<gene>
    <name evidence="1" type="ORF">CEW81_18230</name>
</gene>
<protein>
    <submittedName>
        <fullName evidence="1">Uncharacterized protein</fullName>
    </submittedName>
</protein>
<dbReference type="EMBL" id="CP022114">
    <property type="protein sequence ID" value="ASG63926.1"/>
    <property type="molecule type" value="Genomic_DNA"/>
</dbReference>
<dbReference type="Proteomes" id="UP000197098">
    <property type="component" value="Chromosome"/>
</dbReference>
<sequence length="66" mass="6995">MNYPGGSQVLEMQSSGALVHNGAPMATLAKTEALINMSIALAREEVKAEIYTELLALNPGIVIPQQ</sequence>
<evidence type="ECO:0000313" key="1">
    <source>
        <dbReference type="EMBL" id="ASG63926.1"/>
    </source>
</evidence>
<accession>A0A248KKV8</accession>
<name>A0A248KKV8_9ENTR</name>
<proteinExistence type="predicted"/>
<organism evidence="1 2">
    <name type="scientific">Kluyvera genomosp. 3</name>
    <dbReference type="NCBI Taxonomy" id="2774055"/>
    <lineage>
        <taxon>Bacteria</taxon>
        <taxon>Pseudomonadati</taxon>
        <taxon>Pseudomonadota</taxon>
        <taxon>Gammaproteobacteria</taxon>
        <taxon>Enterobacterales</taxon>
        <taxon>Enterobacteriaceae</taxon>
        <taxon>Kluyvera</taxon>
    </lineage>
</organism>
<evidence type="ECO:0000313" key="2">
    <source>
        <dbReference type="Proteomes" id="UP000197098"/>
    </source>
</evidence>